<dbReference type="Pfam" id="PF08238">
    <property type="entry name" value="Sel1"/>
    <property type="match status" value="7"/>
</dbReference>
<dbReference type="Proteomes" id="UP000557566">
    <property type="component" value="Unassembled WGS sequence"/>
</dbReference>
<organism evidence="3 4">
    <name type="scientific">Ophiocordyceps sinensis</name>
    <dbReference type="NCBI Taxonomy" id="72228"/>
    <lineage>
        <taxon>Eukaryota</taxon>
        <taxon>Fungi</taxon>
        <taxon>Dikarya</taxon>
        <taxon>Ascomycota</taxon>
        <taxon>Pezizomycotina</taxon>
        <taxon>Sordariomycetes</taxon>
        <taxon>Hypocreomycetidae</taxon>
        <taxon>Hypocreales</taxon>
        <taxon>Ophiocordycipitaceae</taxon>
        <taxon>Ophiocordyceps</taxon>
    </lineage>
</organism>
<keyword evidence="4" id="KW-1185">Reference proteome</keyword>
<feature type="compositionally biased region" description="Polar residues" evidence="2">
    <location>
        <begin position="461"/>
        <end position="472"/>
    </location>
</feature>
<feature type="compositionally biased region" description="Polar residues" evidence="2">
    <location>
        <begin position="111"/>
        <end position="122"/>
    </location>
</feature>
<proteinExistence type="predicted"/>
<comment type="caution">
    <text evidence="3">The sequence shown here is derived from an EMBL/GenBank/DDBJ whole genome shotgun (WGS) entry which is preliminary data.</text>
</comment>
<feature type="compositionally biased region" description="Basic and acidic residues" evidence="2">
    <location>
        <begin position="922"/>
        <end position="931"/>
    </location>
</feature>
<dbReference type="OrthoDB" id="272077at2759"/>
<dbReference type="InterPro" id="IPR006597">
    <property type="entry name" value="Sel1-like"/>
</dbReference>
<feature type="compositionally biased region" description="Polar residues" evidence="2">
    <location>
        <begin position="263"/>
        <end position="273"/>
    </location>
</feature>
<feature type="compositionally biased region" description="Polar residues" evidence="2">
    <location>
        <begin position="68"/>
        <end position="98"/>
    </location>
</feature>
<feature type="compositionally biased region" description="Polar residues" evidence="2">
    <location>
        <begin position="493"/>
        <end position="503"/>
    </location>
</feature>
<dbReference type="PANTHER" id="PTHR46430">
    <property type="entry name" value="PROTEIN SKT5-RELATED"/>
    <property type="match status" value="1"/>
</dbReference>
<evidence type="ECO:0000256" key="1">
    <source>
        <dbReference type="ARBA" id="ARBA00022737"/>
    </source>
</evidence>
<dbReference type="PANTHER" id="PTHR46430:SF1">
    <property type="entry name" value="CHITIN SYNTHASE REGULATOR SKT5-RELATED"/>
    <property type="match status" value="1"/>
</dbReference>
<gene>
    <name evidence="3" type="ORF">G6O67_002395</name>
</gene>
<reference evidence="3 4" key="1">
    <citation type="journal article" date="2020" name="Genome Biol. Evol.">
        <title>A new high-quality draft genome assembly of the Chinese cordyceps Ophiocordyceps sinensis.</title>
        <authorList>
            <person name="Shu R."/>
            <person name="Zhang J."/>
            <person name="Meng Q."/>
            <person name="Zhang H."/>
            <person name="Zhou G."/>
            <person name="Li M."/>
            <person name="Wu P."/>
            <person name="Zhao Y."/>
            <person name="Chen C."/>
            <person name="Qin Q."/>
        </authorList>
    </citation>
    <scope>NUCLEOTIDE SEQUENCE [LARGE SCALE GENOMIC DNA]</scope>
    <source>
        <strain evidence="3 4">IOZ07</strain>
    </source>
</reference>
<evidence type="ECO:0000313" key="4">
    <source>
        <dbReference type="Proteomes" id="UP000557566"/>
    </source>
</evidence>
<dbReference type="InterPro" id="IPR011990">
    <property type="entry name" value="TPR-like_helical_dom_sf"/>
</dbReference>
<feature type="compositionally biased region" description="Polar residues" evidence="2">
    <location>
        <begin position="349"/>
        <end position="361"/>
    </location>
</feature>
<feature type="region of interest" description="Disordered" evidence="2">
    <location>
        <begin position="907"/>
        <end position="931"/>
    </location>
</feature>
<dbReference type="SUPFAM" id="SSF81901">
    <property type="entry name" value="HCP-like"/>
    <property type="match status" value="1"/>
</dbReference>
<evidence type="ECO:0000313" key="3">
    <source>
        <dbReference type="EMBL" id="KAF4510515.1"/>
    </source>
</evidence>
<evidence type="ECO:0000256" key="2">
    <source>
        <dbReference type="SAM" id="MobiDB-lite"/>
    </source>
</evidence>
<protein>
    <recommendedName>
        <fullName evidence="5">Protoplast regeneration and killer toxin resistance protein</fullName>
    </recommendedName>
</protein>
<feature type="compositionally biased region" description="Low complexity" evidence="2">
    <location>
        <begin position="362"/>
        <end position="377"/>
    </location>
</feature>
<feature type="compositionally biased region" description="Basic and acidic residues" evidence="2">
    <location>
        <begin position="339"/>
        <end position="348"/>
    </location>
</feature>
<feature type="compositionally biased region" description="Polar residues" evidence="2">
    <location>
        <begin position="199"/>
        <end position="219"/>
    </location>
</feature>
<name>A0A8H4V7I1_9HYPO</name>
<dbReference type="AlphaFoldDB" id="A0A8H4V7I1"/>
<keyword evidence="1" id="KW-0677">Repeat</keyword>
<feature type="region of interest" description="Disordered" evidence="2">
    <location>
        <begin position="1"/>
        <end position="503"/>
    </location>
</feature>
<dbReference type="EMBL" id="JAAVMX010000003">
    <property type="protein sequence ID" value="KAF4510515.1"/>
    <property type="molecule type" value="Genomic_DNA"/>
</dbReference>
<sequence>MAAVKTSPPPPSASPGGDSRNRTSLHAMATNGKPAEELPRKPLPLPPLPHGNARLREAPVSPVRVNLQRENWPQPSNADIELAQSQAAQSPTPSTGTLGSLAEEKPLPPLSMSNENTRSSPASIRAPGSAGGQKPLPPLSTPNTPNERQRLSPGSTGLGSLVDRKPLPPSYKSHHRQRPSTASIETLGSAGSQKPLPLLNTTPGRHQANTGSIGTQGSLGDQKPLPPLFKSHHRQRPSTASIETLGSAGSQKPLPPLNATPGPHQSSTGSIGTPGSLGDQKPLPPLFTPTKSSQRLDDPGAAASAIKFSHTSLDLKLSPTFPHRPGRYPATVASSNAAKNHDDFRNSRESNGTDSSAHQPGSVQSSAATSASSISVINENAGCLPNDESPGGSAAQDPTPRNFSIPLFQYHHQQHEPPRRVGSVPGEATRSASNPELLENAGPARRHLTPTSGYWARGSLSRPQSSYSTFSDHGSRGRSPNLMPGGSHMRAPSSHSRNSPDSRLSTYAELLSVPYPQQAPALVSLDNSNLRNAVGNNASLLSTDKTLEMYRQNVKKTNDFSIQYSFAVFLISTAQEQGLDFPAPKPRKNSRQALGEMDNFEVESPVSNSYELVREARQILQRLANGGYPFAQYYLADGFASGLFSKGKEDYSAAFPLFVLAAKHGHAESAYRTALCYEFGWGCRKDPAKAVQFLRSAASKRHPGAMTRLGKACLSGDLGEKRYREGIKWMKLATEAADSQYNAAPYQLGCLYETGYGDDIFQDLGYAAELFTQAAELGHPEANYRMGDAYEHGRLNCPRDPALSVHFYTGAAERGHAGAMMGLCAWYMVGAAPILEKDEEEAYEWARRSAELGFVKAQYAAGYFTEMGIGCRRDMLEANVWYVKAADAGDERAKQRLAVIQSAASGEGNPMEVVSPRSGGKISKDGKAAKDDKECVIM</sequence>
<dbReference type="SMART" id="SM00671">
    <property type="entry name" value="SEL1"/>
    <property type="match status" value="7"/>
</dbReference>
<feature type="compositionally biased region" description="Polar residues" evidence="2">
    <location>
        <begin position="237"/>
        <end position="250"/>
    </location>
</feature>
<feature type="compositionally biased region" description="Polar residues" evidence="2">
    <location>
        <begin position="179"/>
        <end position="192"/>
    </location>
</feature>
<dbReference type="InterPro" id="IPR051726">
    <property type="entry name" value="Chitin_Synth_Reg"/>
</dbReference>
<dbReference type="Gene3D" id="1.25.40.10">
    <property type="entry name" value="Tetratricopeptide repeat domain"/>
    <property type="match status" value="2"/>
</dbReference>
<accession>A0A8H4V7I1</accession>
<evidence type="ECO:0008006" key="5">
    <source>
        <dbReference type="Google" id="ProtNLM"/>
    </source>
</evidence>